<gene>
    <name evidence="2" type="ordered locus">Cgl2486</name>
</gene>
<dbReference type="STRING" id="196627.cg2733"/>
<name>Q8NMS9_CORGL</name>
<dbReference type="DNASU" id="1020433"/>
<reference evidence="3" key="1">
    <citation type="journal article" date="2003" name="Appl. Microbiol. Biotechnol.">
        <title>The Corynebacterium glutamicum genome: features and impacts on biotechnological processes.</title>
        <authorList>
            <person name="Ikeda M."/>
            <person name="Nakagawa S."/>
        </authorList>
    </citation>
    <scope>NUCLEOTIDE SEQUENCE [LARGE SCALE GENOMIC DNA]</scope>
    <source>
        <strain evidence="3">ATCC 13032 / DSM 20300 / BCRC 11384 / JCM 1318 / LMG 3730 / NCIMB 10025</strain>
    </source>
</reference>
<dbReference type="EMBL" id="BA000036">
    <property type="protein sequence ID" value="BAB99879.1"/>
    <property type="molecule type" value="Genomic_DNA"/>
</dbReference>
<dbReference type="BioCyc" id="CORYNE:G18NG-12089-MONOMER"/>
<dbReference type="Proteomes" id="UP000000582">
    <property type="component" value="Chromosome"/>
</dbReference>
<dbReference type="GO" id="GO:0004519">
    <property type="term" value="F:endonuclease activity"/>
    <property type="evidence" value="ECO:0007669"/>
    <property type="project" value="InterPro"/>
</dbReference>
<dbReference type="OrthoDB" id="4413566at2"/>
<evidence type="ECO:0000313" key="2">
    <source>
        <dbReference type="EMBL" id="BAB99879.1"/>
    </source>
</evidence>
<organism evidence="2 3">
    <name type="scientific">Corynebacterium glutamicum (strain ATCC 13032 / DSM 20300 / JCM 1318 / BCRC 11384 / CCUG 27702 / LMG 3730 / NBRC 12168 / NCIMB 10025 / NRRL B-2784 / 534)</name>
    <dbReference type="NCBI Taxonomy" id="196627"/>
    <lineage>
        <taxon>Bacteria</taxon>
        <taxon>Bacillati</taxon>
        <taxon>Actinomycetota</taxon>
        <taxon>Actinomycetes</taxon>
        <taxon>Mycobacteriales</taxon>
        <taxon>Corynebacteriaceae</taxon>
        <taxon>Corynebacterium</taxon>
    </lineage>
</organism>
<dbReference type="PATRIC" id="fig|196627.13.peg.2419"/>
<dbReference type="Pfam" id="PF01844">
    <property type="entry name" value="HNH"/>
    <property type="match status" value="1"/>
</dbReference>
<dbReference type="KEGG" id="cgl:Cgl2486"/>
<proteinExistence type="predicted"/>
<dbReference type="InterPro" id="IPR003615">
    <property type="entry name" value="HNH_nuc"/>
</dbReference>
<feature type="domain" description="HNH nuclease" evidence="1">
    <location>
        <begin position="279"/>
        <end position="331"/>
    </location>
</feature>
<dbReference type="Gene3D" id="1.10.30.50">
    <property type="match status" value="1"/>
</dbReference>
<dbReference type="HOGENOM" id="CLU_035975_0_0_11"/>
<sequence length="399" mass="45185">MARTHESRGILMTTDIYFSHNNPHDPYAHHTTELNRDTHHLWVTLTTDSNDFDADSFTTEVIRITGYSRHEVNNGLNAMAAMTNLPHLRAIQERYYFLSIRYLASIMIAVAKADPTLWEELDLRITDALTPVTAGEVMIQSSTLSKRIAAWIKELDPEPTPEPTPKEDYVHVHTTDEATYVRIKISGPNRLILNDIITQLKDTDTEDSLPEALMAFLTEKIQLKITKYLFTPHKHPEQVWSPDYGDIDPEAYANATLVCAKDLDELAGATEKSYTPSEKMKALIRARDGHCRFPGCCVPASKCQVDHIIPWAEGGPTAAWNLQLLCQRHHNMKTDGRFTADANGLAEIRWIGPMDVPAVTRPTGPLVKAMPRGIWGQVLRDRIQARFERIRDRALNKED</sequence>
<dbReference type="AlphaFoldDB" id="Q8NMS9"/>
<keyword evidence="3" id="KW-1185">Reference proteome</keyword>
<accession>Q8NMS9</accession>
<dbReference type="eggNOG" id="COG1403">
    <property type="taxonomic scope" value="Bacteria"/>
</dbReference>
<dbReference type="SMART" id="SM00507">
    <property type="entry name" value="HNHc"/>
    <property type="match status" value="1"/>
</dbReference>
<evidence type="ECO:0000313" key="3">
    <source>
        <dbReference type="Proteomes" id="UP000000582"/>
    </source>
</evidence>
<dbReference type="CDD" id="cd00085">
    <property type="entry name" value="HNHc"/>
    <property type="match status" value="1"/>
</dbReference>
<evidence type="ECO:0000259" key="1">
    <source>
        <dbReference type="SMART" id="SM00507"/>
    </source>
</evidence>
<protein>
    <recommendedName>
        <fullName evidence="1">HNH nuclease domain-containing protein</fullName>
    </recommendedName>
</protein>
<dbReference type="GO" id="GO:0008270">
    <property type="term" value="F:zinc ion binding"/>
    <property type="evidence" value="ECO:0007669"/>
    <property type="project" value="InterPro"/>
</dbReference>
<dbReference type="GO" id="GO:0003676">
    <property type="term" value="F:nucleic acid binding"/>
    <property type="evidence" value="ECO:0007669"/>
    <property type="project" value="InterPro"/>
</dbReference>
<dbReference type="InterPro" id="IPR002711">
    <property type="entry name" value="HNH"/>
</dbReference>